<dbReference type="RefSeq" id="WP_041085956.1">
    <property type="nucleotide sequence ID" value="NZ_JXRP01000006.1"/>
</dbReference>
<dbReference type="InterPro" id="IPR019109">
    <property type="entry name" value="MamF_MmsF"/>
</dbReference>
<gene>
    <name evidence="6" type="ORF">KP78_05200</name>
</gene>
<keyword evidence="2 5" id="KW-0812">Transmembrane</keyword>
<dbReference type="Proteomes" id="UP000031938">
    <property type="component" value="Unassembled WGS sequence"/>
</dbReference>
<organism evidence="6 7">
    <name type="scientific">Jeotgalibacillus soli</name>
    <dbReference type="NCBI Taxonomy" id="889306"/>
    <lineage>
        <taxon>Bacteria</taxon>
        <taxon>Bacillati</taxon>
        <taxon>Bacillota</taxon>
        <taxon>Bacilli</taxon>
        <taxon>Bacillales</taxon>
        <taxon>Caryophanaceae</taxon>
        <taxon>Jeotgalibacillus</taxon>
    </lineage>
</organism>
<dbReference type="EMBL" id="JXRP01000006">
    <property type="protein sequence ID" value="KIL52150.1"/>
    <property type="molecule type" value="Genomic_DNA"/>
</dbReference>
<keyword evidence="4 5" id="KW-0472">Membrane</keyword>
<proteinExistence type="predicted"/>
<comment type="caution">
    <text evidence="6">The sequence shown here is derived from an EMBL/GenBank/DDBJ whole genome shotgun (WGS) entry which is preliminary data.</text>
</comment>
<dbReference type="STRING" id="889306.KP78_05200"/>
<evidence type="ECO:0000313" key="6">
    <source>
        <dbReference type="EMBL" id="KIL52150.1"/>
    </source>
</evidence>
<dbReference type="Pfam" id="PF09685">
    <property type="entry name" value="MamF_MmsF"/>
    <property type="match status" value="1"/>
</dbReference>
<evidence type="ECO:0000313" key="7">
    <source>
        <dbReference type="Proteomes" id="UP000031938"/>
    </source>
</evidence>
<reference evidence="6 7" key="1">
    <citation type="submission" date="2015-01" db="EMBL/GenBank/DDBJ databases">
        <title>Genome sequencing of Jeotgalibacillus soli.</title>
        <authorList>
            <person name="Goh K.M."/>
            <person name="Chan K.-G."/>
            <person name="Yaakop A.S."/>
            <person name="Ee R."/>
            <person name="Gan H.M."/>
            <person name="Chan C.S."/>
        </authorList>
    </citation>
    <scope>NUCLEOTIDE SEQUENCE [LARGE SCALE GENOMIC DNA]</scope>
    <source>
        <strain evidence="6 7">P9</strain>
    </source>
</reference>
<dbReference type="PATRIC" id="fig|889306.3.peg.519"/>
<protein>
    <recommendedName>
        <fullName evidence="8">DUF4870 domain-containing protein</fullName>
    </recommendedName>
</protein>
<evidence type="ECO:0000256" key="4">
    <source>
        <dbReference type="ARBA" id="ARBA00023136"/>
    </source>
</evidence>
<sequence length="108" mass="12427">MHTPSSQDRLFASLMYFLSFLTAIIAPAIIWFLKRDSDYINYHGKEYTNFVISYFLYQAVAGFLMFIGIGFILTGVLTILMIVFTILAGIKAYQGEKYRIPLVIKFFS</sequence>
<evidence type="ECO:0000256" key="3">
    <source>
        <dbReference type="ARBA" id="ARBA00022989"/>
    </source>
</evidence>
<dbReference type="OrthoDB" id="9808930at2"/>
<dbReference type="AlphaFoldDB" id="A0A0C2RPF8"/>
<accession>A0A0C2RPF8</accession>
<feature type="transmembrane region" description="Helical" evidence="5">
    <location>
        <begin position="12"/>
        <end position="34"/>
    </location>
</feature>
<evidence type="ECO:0000256" key="5">
    <source>
        <dbReference type="SAM" id="Phobius"/>
    </source>
</evidence>
<evidence type="ECO:0000256" key="1">
    <source>
        <dbReference type="ARBA" id="ARBA00004141"/>
    </source>
</evidence>
<name>A0A0C2RPF8_9BACL</name>
<keyword evidence="3 5" id="KW-1133">Transmembrane helix</keyword>
<evidence type="ECO:0008006" key="8">
    <source>
        <dbReference type="Google" id="ProtNLM"/>
    </source>
</evidence>
<comment type="subcellular location">
    <subcellularLocation>
        <location evidence="1">Membrane</location>
        <topology evidence="1">Multi-pass membrane protein</topology>
    </subcellularLocation>
</comment>
<feature type="transmembrane region" description="Helical" evidence="5">
    <location>
        <begin position="54"/>
        <end position="87"/>
    </location>
</feature>
<evidence type="ECO:0000256" key="2">
    <source>
        <dbReference type="ARBA" id="ARBA00022692"/>
    </source>
</evidence>
<keyword evidence="7" id="KW-1185">Reference proteome</keyword>